<feature type="active site" evidence="16">
    <location>
        <position position="406"/>
    </location>
</feature>
<evidence type="ECO:0000256" key="14">
    <source>
        <dbReference type="ARBA" id="ARBA00023180"/>
    </source>
</evidence>
<keyword evidence="14" id="KW-0325">Glycoprotein</keyword>
<keyword evidence="12" id="KW-0472">Membrane</keyword>
<organism evidence="21 22">
    <name type="scientific">Rhodotorula mucilaginosa</name>
    <name type="common">Yeast</name>
    <name type="synonym">Rhodotorula rubra</name>
    <dbReference type="NCBI Taxonomy" id="5537"/>
    <lineage>
        <taxon>Eukaryota</taxon>
        <taxon>Fungi</taxon>
        <taxon>Dikarya</taxon>
        <taxon>Basidiomycota</taxon>
        <taxon>Pucciniomycotina</taxon>
        <taxon>Microbotryomycetes</taxon>
        <taxon>Sporidiobolales</taxon>
        <taxon>Sporidiobolaceae</taxon>
        <taxon>Rhodotorula</taxon>
    </lineage>
</organism>
<gene>
    <name evidence="21" type="ORF">C6P46_004090</name>
</gene>
<feature type="binding site" evidence="17">
    <location>
        <position position="195"/>
    </location>
    <ligand>
        <name>FAD</name>
        <dbReference type="ChEBI" id="CHEBI:57692"/>
    </ligand>
</feature>
<evidence type="ECO:0000256" key="18">
    <source>
        <dbReference type="PIRSR" id="PIRSR017205-3"/>
    </source>
</evidence>
<comment type="subcellular location">
    <subcellularLocation>
        <location evidence="2">Endoplasmic reticulum membrane</location>
        <topology evidence="2">Peripheral membrane protein</topology>
        <orientation evidence="2">Lumenal side</orientation>
    </subcellularLocation>
</comment>
<dbReference type="OrthoDB" id="269384at2759"/>
<evidence type="ECO:0000256" key="8">
    <source>
        <dbReference type="ARBA" id="ARBA00022824"/>
    </source>
</evidence>
<evidence type="ECO:0000313" key="22">
    <source>
        <dbReference type="Proteomes" id="UP000777482"/>
    </source>
</evidence>
<keyword evidence="7 20" id="KW-0732">Signal</keyword>
<dbReference type="InterPro" id="IPR007266">
    <property type="entry name" value="Ero1"/>
</dbReference>
<dbReference type="GO" id="GO:0071949">
    <property type="term" value="F:FAD binding"/>
    <property type="evidence" value="ECO:0007669"/>
    <property type="project" value="InterPro"/>
</dbReference>
<name>A0A9P7B6F6_RHOMI</name>
<feature type="disulfide bond" description="Redox-active" evidence="18">
    <location>
        <begin position="403"/>
        <end position="406"/>
    </location>
</feature>
<evidence type="ECO:0000256" key="12">
    <source>
        <dbReference type="ARBA" id="ARBA00023136"/>
    </source>
</evidence>
<evidence type="ECO:0000256" key="10">
    <source>
        <dbReference type="ARBA" id="ARBA00022982"/>
    </source>
</evidence>
<evidence type="ECO:0000256" key="16">
    <source>
        <dbReference type="PIRSR" id="PIRSR017205-1"/>
    </source>
</evidence>
<keyword evidence="5" id="KW-0813">Transport</keyword>
<feature type="compositionally biased region" description="Low complexity" evidence="19">
    <location>
        <begin position="555"/>
        <end position="569"/>
    </location>
</feature>
<dbReference type="Proteomes" id="UP000777482">
    <property type="component" value="Unassembled WGS sequence"/>
</dbReference>
<evidence type="ECO:0000256" key="2">
    <source>
        <dbReference type="ARBA" id="ARBA00004367"/>
    </source>
</evidence>
<accession>A0A9P7B6F6</accession>
<evidence type="ECO:0000256" key="11">
    <source>
        <dbReference type="ARBA" id="ARBA00023002"/>
    </source>
</evidence>
<dbReference type="GO" id="GO:0016972">
    <property type="term" value="F:thiol oxidase activity"/>
    <property type="evidence" value="ECO:0007669"/>
    <property type="project" value="InterPro"/>
</dbReference>
<dbReference type="AlphaFoldDB" id="A0A9P7B6F6"/>
<evidence type="ECO:0000256" key="1">
    <source>
        <dbReference type="ARBA" id="ARBA00001974"/>
    </source>
</evidence>
<keyword evidence="13 18" id="KW-1015">Disulfide bond</keyword>
<feature type="compositionally biased region" description="Basic and acidic residues" evidence="19">
    <location>
        <begin position="483"/>
        <end position="496"/>
    </location>
</feature>
<dbReference type="SUPFAM" id="SSF110019">
    <property type="entry name" value="ERO1-like"/>
    <property type="match status" value="1"/>
</dbReference>
<dbReference type="GO" id="GO:0015035">
    <property type="term" value="F:protein-disulfide reductase activity"/>
    <property type="evidence" value="ECO:0007669"/>
    <property type="project" value="InterPro"/>
</dbReference>
<evidence type="ECO:0000256" key="4">
    <source>
        <dbReference type="ARBA" id="ARBA00011802"/>
    </source>
</evidence>
<dbReference type="PANTHER" id="PTHR12613:SF0">
    <property type="entry name" value="ERO1-LIKE PROTEIN"/>
    <property type="match status" value="1"/>
</dbReference>
<evidence type="ECO:0000256" key="13">
    <source>
        <dbReference type="ARBA" id="ARBA00023157"/>
    </source>
</evidence>
<feature type="signal peptide" evidence="20">
    <location>
        <begin position="1"/>
        <end position="28"/>
    </location>
</feature>
<keyword evidence="10" id="KW-0249">Electron transport</keyword>
<evidence type="ECO:0000256" key="6">
    <source>
        <dbReference type="ARBA" id="ARBA00022630"/>
    </source>
</evidence>
<dbReference type="EMBL" id="PUHQ01000036">
    <property type="protein sequence ID" value="KAG0661318.1"/>
    <property type="molecule type" value="Genomic_DNA"/>
</dbReference>
<dbReference type="GO" id="GO:0005789">
    <property type="term" value="C:endoplasmic reticulum membrane"/>
    <property type="evidence" value="ECO:0007669"/>
    <property type="project" value="UniProtKB-SubCell"/>
</dbReference>
<evidence type="ECO:0000256" key="7">
    <source>
        <dbReference type="ARBA" id="ARBA00022729"/>
    </source>
</evidence>
<dbReference type="Pfam" id="PF04137">
    <property type="entry name" value="ERO1"/>
    <property type="match status" value="1"/>
</dbReference>
<feature type="binding site" evidence="17">
    <location>
        <position position="280"/>
    </location>
    <ligand>
        <name>FAD</name>
        <dbReference type="ChEBI" id="CHEBI:57692"/>
    </ligand>
</feature>
<comment type="caution">
    <text evidence="21">The sequence shown here is derived from an EMBL/GenBank/DDBJ whole genome shotgun (WGS) entry which is preliminary data.</text>
</comment>
<evidence type="ECO:0000256" key="15">
    <source>
        <dbReference type="ARBA" id="ARBA00023284"/>
    </source>
</evidence>
<feature type="chain" id="PRO_5040461050" description="Endoplasmic oxidoreductin 1" evidence="20">
    <location>
        <begin position="29"/>
        <end position="615"/>
    </location>
</feature>
<evidence type="ECO:0000256" key="5">
    <source>
        <dbReference type="ARBA" id="ARBA00022448"/>
    </source>
</evidence>
<feature type="binding site" evidence="17">
    <location>
        <position position="182"/>
    </location>
    <ligand>
        <name>FAD</name>
        <dbReference type="ChEBI" id="CHEBI:57692"/>
    </ligand>
</feature>
<feature type="compositionally biased region" description="Low complexity" evidence="19">
    <location>
        <begin position="520"/>
        <end position="532"/>
    </location>
</feature>
<evidence type="ECO:0000256" key="9">
    <source>
        <dbReference type="ARBA" id="ARBA00022827"/>
    </source>
</evidence>
<evidence type="ECO:0000256" key="19">
    <source>
        <dbReference type="SAM" id="MobiDB-lite"/>
    </source>
</evidence>
<feature type="region of interest" description="Disordered" evidence="19">
    <location>
        <begin position="483"/>
        <end position="502"/>
    </location>
</feature>
<evidence type="ECO:0000256" key="3">
    <source>
        <dbReference type="ARBA" id="ARBA00008277"/>
    </source>
</evidence>
<dbReference type="GO" id="GO:0034975">
    <property type="term" value="P:protein folding in endoplasmic reticulum"/>
    <property type="evidence" value="ECO:0007669"/>
    <property type="project" value="InterPro"/>
</dbReference>
<comment type="similarity">
    <text evidence="3">Belongs to the EROs family.</text>
</comment>
<sequence>MVRTRRHHSLARSVTAAALLLASSSVSASSLADFDSPRGSFLQDVLESKAAGQKYCKPTGQIHDACCDYETVESVNHDLFGRLHQLVETPYFRYHKVDLAKECPFWEEDGSCMNRACGVETKDEEHTPEAWRSYTLGKLNHSSARTASPAGCSEISDSDFCVLEDELDSEGVYVDLIENPERFTGYAGPSSSRVWKAIYEENCFAPVPFIDPSRPTFEGGSGFAHVPMGGAPQSGFGGLAMGGWGEAEKRLMGSLAGPKDPTEEVCLEKRVFYRVISGLHASISVHICDDYLDQQTGLWAPNLDCFITRIGQHPERLENMYFTYVLLLRALARSGPQLVQTLEDTAGELGTRDRLQALVKVANGCPSTFDETSMFSGKEAELLKDEFKDHFRNVSRIMDCVGCDKCRLWGKLQVTGLGTALKLLFSYDGASPLSSPLNPDQDPHAVVLSRSELVAFVNTLHRLSESLAAVDKFRSLWAQRNFKEGGDNSPKSEAKQDTPPISEHVTSRIDDVVPPQGQQAANAADAAASSRSVSRKKKSSASPAPHTTPRHSSNETETGAGASTESGSSPLSLAATIWTRLVTMCEGGWSRCIELVGRTSGITDSEPATSDRDEL</sequence>
<evidence type="ECO:0008006" key="23">
    <source>
        <dbReference type="Google" id="ProtNLM"/>
    </source>
</evidence>
<protein>
    <recommendedName>
        <fullName evidence="23">Endoplasmic oxidoreductin 1</fullName>
    </recommendedName>
</protein>
<feature type="binding site" evidence="17">
    <location>
        <position position="184"/>
    </location>
    <ligand>
        <name>FAD</name>
        <dbReference type="ChEBI" id="CHEBI:57692"/>
    </ligand>
</feature>
<feature type="binding site" evidence="17">
    <location>
        <position position="309"/>
    </location>
    <ligand>
        <name>FAD</name>
        <dbReference type="ChEBI" id="CHEBI:57692"/>
    </ligand>
</feature>
<dbReference type="InterPro" id="IPR037192">
    <property type="entry name" value="ERO1-like_sf"/>
</dbReference>
<evidence type="ECO:0000313" key="21">
    <source>
        <dbReference type="EMBL" id="KAG0661318.1"/>
    </source>
</evidence>
<dbReference type="PIRSF" id="PIRSF017205">
    <property type="entry name" value="ERO1"/>
    <property type="match status" value="1"/>
</dbReference>
<evidence type="ECO:0000256" key="17">
    <source>
        <dbReference type="PIRSR" id="PIRSR017205-2"/>
    </source>
</evidence>
<keyword evidence="15" id="KW-0676">Redox-active center</keyword>
<comment type="cofactor">
    <cofactor evidence="1 17">
        <name>FAD</name>
        <dbReference type="ChEBI" id="CHEBI:57692"/>
    </cofactor>
</comment>
<feature type="active site" description="Nucleophile" evidence="16">
    <location>
        <position position="403"/>
    </location>
</feature>
<keyword evidence="6" id="KW-0285">Flavoprotein</keyword>
<feature type="region of interest" description="Disordered" evidence="19">
    <location>
        <begin position="517"/>
        <end position="569"/>
    </location>
</feature>
<feature type="binding site" evidence="17">
    <location>
        <position position="277"/>
    </location>
    <ligand>
        <name>FAD</name>
        <dbReference type="ChEBI" id="CHEBI:57692"/>
    </ligand>
</feature>
<reference evidence="21 22" key="1">
    <citation type="submission" date="2020-11" db="EMBL/GenBank/DDBJ databases">
        <title>Kefir isolates.</title>
        <authorList>
            <person name="Marcisauskas S."/>
            <person name="Kim Y."/>
            <person name="Blasche S."/>
        </authorList>
    </citation>
    <scope>NUCLEOTIDE SEQUENCE [LARGE SCALE GENOMIC DNA]</scope>
    <source>
        <strain evidence="21 22">KR</strain>
    </source>
</reference>
<feature type="disulfide bond" description="Redox-active" evidence="18">
    <location>
        <begin position="112"/>
        <end position="117"/>
    </location>
</feature>
<feature type="disulfide bond" evidence="18">
    <location>
        <begin position="152"/>
        <end position="161"/>
    </location>
</feature>
<keyword evidence="22" id="KW-1185">Reference proteome</keyword>
<keyword evidence="9 17" id="KW-0274">FAD</keyword>
<keyword evidence="11" id="KW-0560">Oxidoreductase</keyword>
<evidence type="ECO:0000256" key="20">
    <source>
        <dbReference type="SAM" id="SignalP"/>
    </source>
</evidence>
<dbReference type="PANTHER" id="PTHR12613">
    <property type="entry name" value="ERO1-RELATED"/>
    <property type="match status" value="1"/>
</dbReference>
<keyword evidence="8" id="KW-0256">Endoplasmic reticulum</keyword>
<proteinExistence type="inferred from homology"/>
<comment type="subunit">
    <text evidence="4">May function both as a monomer and a homodimer.</text>
</comment>